<keyword evidence="5" id="KW-1185">Reference proteome</keyword>
<evidence type="ECO:0000259" key="3">
    <source>
        <dbReference type="PROSITE" id="PS51186"/>
    </source>
</evidence>
<reference evidence="4 5" key="1">
    <citation type="submission" date="2024-02" db="EMBL/GenBank/DDBJ databases">
        <title>Full genome sequence of Nocardioides kribbensis.</title>
        <authorList>
            <person name="Poletto B.L."/>
            <person name="Silva G."/>
            <person name="Galante D."/>
            <person name="Campos K.R."/>
            <person name="Santos M.B.N."/>
            <person name="Sacchi C.T."/>
        </authorList>
    </citation>
    <scope>NUCLEOTIDE SEQUENCE [LARGE SCALE GENOMIC DNA]</scope>
    <source>
        <strain evidence="4 5">O4R</strain>
    </source>
</reference>
<dbReference type="Proteomes" id="UP001482520">
    <property type="component" value="Unassembled WGS sequence"/>
</dbReference>
<dbReference type="EMBL" id="JBEGDP010000021">
    <property type="protein sequence ID" value="MEQ7848751.1"/>
    <property type="molecule type" value="Genomic_DNA"/>
</dbReference>
<keyword evidence="2" id="KW-0012">Acyltransferase</keyword>
<dbReference type="InterPro" id="IPR000182">
    <property type="entry name" value="GNAT_dom"/>
</dbReference>
<evidence type="ECO:0000256" key="1">
    <source>
        <dbReference type="ARBA" id="ARBA00022679"/>
    </source>
</evidence>
<proteinExistence type="predicted"/>
<dbReference type="PANTHER" id="PTHR43877:SF2">
    <property type="entry name" value="AMINOALKYLPHOSPHONATE N-ACETYLTRANSFERASE-RELATED"/>
    <property type="match status" value="1"/>
</dbReference>
<dbReference type="InterPro" id="IPR050832">
    <property type="entry name" value="Bact_Acetyltransf"/>
</dbReference>
<organism evidence="4 5">
    <name type="scientific">Nocardioides kribbensis</name>
    <dbReference type="NCBI Taxonomy" id="305517"/>
    <lineage>
        <taxon>Bacteria</taxon>
        <taxon>Bacillati</taxon>
        <taxon>Actinomycetota</taxon>
        <taxon>Actinomycetes</taxon>
        <taxon>Propionibacteriales</taxon>
        <taxon>Nocardioidaceae</taxon>
        <taxon>Nocardioides</taxon>
    </lineage>
</organism>
<comment type="caution">
    <text evidence="4">The sequence shown here is derived from an EMBL/GenBank/DDBJ whole genome shotgun (WGS) entry which is preliminary data.</text>
</comment>
<dbReference type="Gene3D" id="3.40.630.30">
    <property type="match status" value="1"/>
</dbReference>
<protein>
    <submittedName>
        <fullName evidence="4">GNAT family N-acetyltransferase</fullName>
    </submittedName>
</protein>
<accession>A0ABV1P1W5</accession>
<dbReference type="RefSeq" id="WP_251533560.1">
    <property type="nucleotide sequence ID" value="NZ_JBEFCX010000232.1"/>
</dbReference>
<name>A0ABV1P1W5_9ACTN</name>
<evidence type="ECO:0000313" key="5">
    <source>
        <dbReference type="Proteomes" id="UP001482520"/>
    </source>
</evidence>
<dbReference type="PROSITE" id="PS51186">
    <property type="entry name" value="GNAT"/>
    <property type="match status" value="1"/>
</dbReference>
<keyword evidence="1" id="KW-0808">Transferase</keyword>
<evidence type="ECO:0000313" key="4">
    <source>
        <dbReference type="EMBL" id="MEQ7848751.1"/>
    </source>
</evidence>
<dbReference type="CDD" id="cd04301">
    <property type="entry name" value="NAT_SF"/>
    <property type="match status" value="1"/>
</dbReference>
<dbReference type="Pfam" id="PF00583">
    <property type="entry name" value="Acetyltransf_1"/>
    <property type="match status" value="1"/>
</dbReference>
<dbReference type="PANTHER" id="PTHR43877">
    <property type="entry name" value="AMINOALKYLPHOSPHONATE N-ACETYLTRANSFERASE-RELATED-RELATED"/>
    <property type="match status" value="1"/>
</dbReference>
<feature type="domain" description="N-acetyltransferase" evidence="3">
    <location>
        <begin position="12"/>
        <end position="171"/>
    </location>
</feature>
<sequence>MAGHAAGPGPHWTLRRARDEDLPAVGEVTLAAYAPFTRGPDDPYVARLGDAGPRHREAELWVAVGPAGRVLGSVTVCPPGSPWREVARDGEGEFRMLAVDPAARGSGVGRALVRHAVDRARELGAGAVVISSLTAMTTAHRLYETLGFVRDPGRDWRPLPEVDLIAYRLEP</sequence>
<dbReference type="SUPFAM" id="SSF55729">
    <property type="entry name" value="Acyl-CoA N-acyltransferases (Nat)"/>
    <property type="match status" value="1"/>
</dbReference>
<dbReference type="InterPro" id="IPR016181">
    <property type="entry name" value="Acyl_CoA_acyltransferase"/>
</dbReference>
<evidence type="ECO:0000256" key="2">
    <source>
        <dbReference type="ARBA" id="ARBA00023315"/>
    </source>
</evidence>
<gene>
    <name evidence="4" type="ORF">V6R90_15825</name>
</gene>